<dbReference type="AlphaFoldDB" id="A0A369M170"/>
<dbReference type="GO" id="GO:0008168">
    <property type="term" value="F:methyltransferase activity"/>
    <property type="evidence" value="ECO:0007669"/>
    <property type="project" value="UniProtKB-KW"/>
</dbReference>
<accession>A0A369M170</accession>
<dbReference type="PANTHER" id="PTHR47099">
    <property type="entry name" value="METHYLCOBAMIDE:COM METHYLTRANSFERASE MTBA"/>
    <property type="match status" value="1"/>
</dbReference>
<dbReference type="SUPFAM" id="SSF51726">
    <property type="entry name" value="UROD/MetE-like"/>
    <property type="match status" value="1"/>
</dbReference>
<proteinExistence type="predicted"/>
<feature type="domain" description="Uroporphyrinogen decarboxylase (URO-D)" evidence="1">
    <location>
        <begin position="30"/>
        <end position="330"/>
    </location>
</feature>
<dbReference type="GO" id="GO:0006779">
    <property type="term" value="P:porphyrin-containing compound biosynthetic process"/>
    <property type="evidence" value="ECO:0007669"/>
    <property type="project" value="InterPro"/>
</dbReference>
<dbReference type="GO" id="GO:0032259">
    <property type="term" value="P:methylation"/>
    <property type="evidence" value="ECO:0007669"/>
    <property type="project" value="UniProtKB-KW"/>
</dbReference>
<dbReference type="GeneID" id="78359526"/>
<keyword evidence="2" id="KW-0489">Methyltransferase</keyword>
<name>A0A369M170_9ACTN</name>
<dbReference type="InterPro" id="IPR000257">
    <property type="entry name" value="Uroporphyrinogen_deCOase"/>
</dbReference>
<dbReference type="OrthoDB" id="9806656at2"/>
<sequence>MDMRKWLSGIIATERKKALPVLSFPAVQLMGISVRDLIGSSDYQAEAMRLVAQRYPTAAAVSFMDLSVEAEAFGAETVVSDDEVPTVVGALVDEDTDPSGIVVPAVGVGRTGLYVEAIAKVAPLIDDRPVLAGAIGPFSLAGRLMDVSEVMVMCYEEPELVHAVLEKAAEFVAAYADAFRAAGADGVVLAEPLAGLLSPDLAEEFSSAYVRRIVKEVQTDSFAVVYHNCGGGVPKMMDSIVDTGAAAFHFGNAISMADVMPLVPADRVAMGNVAPAEQLRNGTPDSVRAATLEVLEACAGYPNFVISTGCDVPPMAPLENIDAFFAAVDEFYAR</sequence>
<reference evidence="2 3" key="1">
    <citation type="journal article" date="2018" name="Elife">
        <title>Discovery and characterization of a prevalent human gut bacterial enzyme sufficient for the inactivation of a family of plant toxins.</title>
        <authorList>
            <person name="Koppel N."/>
            <person name="Bisanz J.E."/>
            <person name="Pandelia M.E."/>
            <person name="Turnbaugh P.J."/>
            <person name="Balskus E.P."/>
        </authorList>
    </citation>
    <scope>NUCLEOTIDE SEQUENCE [LARGE SCALE GENOMIC DNA]</scope>
    <source>
        <strain evidence="2 3">3C</strain>
    </source>
</reference>
<dbReference type="RefSeq" id="WP_114568840.1">
    <property type="nucleotide sequence ID" value="NZ_CABMMS010000004.1"/>
</dbReference>
<evidence type="ECO:0000313" key="3">
    <source>
        <dbReference type="Proteomes" id="UP000254000"/>
    </source>
</evidence>
<dbReference type="Gene3D" id="3.20.20.210">
    <property type="match status" value="1"/>
</dbReference>
<dbReference type="PANTHER" id="PTHR47099:SF1">
    <property type="entry name" value="METHYLCOBAMIDE:COM METHYLTRANSFERASE MTBA"/>
    <property type="match status" value="1"/>
</dbReference>
<comment type="caution">
    <text evidence="2">The sequence shown here is derived from an EMBL/GenBank/DDBJ whole genome shotgun (WGS) entry which is preliminary data.</text>
</comment>
<protein>
    <submittedName>
        <fullName evidence="2">Methyltransferase</fullName>
    </submittedName>
</protein>
<evidence type="ECO:0000313" key="2">
    <source>
        <dbReference type="EMBL" id="RDB65172.1"/>
    </source>
</evidence>
<dbReference type="EMBL" id="PPTS01000004">
    <property type="protein sequence ID" value="RDB65172.1"/>
    <property type="molecule type" value="Genomic_DNA"/>
</dbReference>
<dbReference type="GO" id="GO:0004853">
    <property type="term" value="F:uroporphyrinogen decarboxylase activity"/>
    <property type="evidence" value="ECO:0007669"/>
    <property type="project" value="InterPro"/>
</dbReference>
<dbReference type="Pfam" id="PF01208">
    <property type="entry name" value="URO-D"/>
    <property type="match status" value="1"/>
</dbReference>
<evidence type="ECO:0000259" key="1">
    <source>
        <dbReference type="Pfam" id="PF01208"/>
    </source>
</evidence>
<keyword evidence="2" id="KW-0808">Transferase</keyword>
<dbReference type="InterPro" id="IPR038071">
    <property type="entry name" value="UROD/MetE-like_sf"/>
</dbReference>
<dbReference type="CDD" id="cd03465">
    <property type="entry name" value="URO-D_like"/>
    <property type="match status" value="1"/>
</dbReference>
<keyword evidence="3" id="KW-1185">Reference proteome</keyword>
<gene>
    <name evidence="2" type="ORF">C1877_07430</name>
</gene>
<dbReference type="InterPro" id="IPR052024">
    <property type="entry name" value="Methanogen_methyltrans"/>
</dbReference>
<organism evidence="2 3">
    <name type="scientific">Gordonibacter pamelaeae</name>
    <dbReference type="NCBI Taxonomy" id="471189"/>
    <lineage>
        <taxon>Bacteria</taxon>
        <taxon>Bacillati</taxon>
        <taxon>Actinomycetota</taxon>
        <taxon>Coriobacteriia</taxon>
        <taxon>Eggerthellales</taxon>
        <taxon>Eggerthellaceae</taxon>
        <taxon>Gordonibacter</taxon>
    </lineage>
</organism>
<dbReference type="Proteomes" id="UP000254000">
    <property type="component" value="Unassembled WGS sequence"/>
</dbReference>